<dbReference type="AlphaFoldDB" id="A0A397ECY4"/>
<dbReference type="PROSITE" id="PS51285">
    <property type="entry name" value="AGC_KINASE_CTER"/>
    <property type="match status" value="1"/>
</dbReference>
<accession>A0A397ECY4</accession>
<dbReference type="EMBL" id="QUTD01001493">
    <property type="protein sequence ID" value="RHY77819.1"/>
    <property type="molecule type" value="Genomic_DNA"/>
</dbReference>
<dbReference type="PANTHER" id="PTHR24353">
    <property type="entry name" value="CYCLIC NUCLEOTIDE-DEPENDENT PROTEIN KINASE"/>
    <property type="match status" value="1"/>
</dbReference>
<evidence type="ECO:0000256" key="2">
    <source>
        <dbReference type="ARBA" id="ARBA00022679"/>
    </source>
</evidence>
<dbReference type="PANTHER" id="PTHR24353:SF37">
    <property type="entry name" value="CAMP-DEPENDENT PROTEIN KINASE CATALYTIC SUBUNIT PRKX"/>
    <property type="match status" value="1"/>
</dbReference>
<dbReference type="GO" id="GO:0005524">
    <property type="term" value="F:ATP binding"/>
    <property type="evidence" value="ECO:0007669"/>
    <property type="project" value="UniProtKB-KW"/>
</dbReference>
<organism evidence="8 9">
    <name type="scientific">Aphanomyces astaci</name>
    <name type="common">Crayfish plague agent</name>
    <dbReference type="NCBI Taxonomy" id="112090"/>
    <lineage>
        <taxon>Eukaryota</taxon>
        <taxon>Sar</taxon>
        <taxon>Stramenopiles</taxon>
        <taxon>Oomycota</taxon>
        <taxon>Saprolegniomycetes</taxon>
        <taxon>Saprolegniales</taxon>
        <taxon>Verrucalvaceae</taxon>
        <taxon>Aphanomyces</taxon>
    </lineage>
</organism>
<gene>
    <name evidence="8" type="ORF">DYB30_014234</name>
</gene>
<evidence type="ECO:0000256" key="5">
    <source>
        <dbReference type="ARBA" id="ARBA00022840"/>
    </source>
</evidence>
<feature type="domain" description="Protein kinase" evidence="6">
    <location>
        <begin position="1"/>
        <end position="73"/>
    </location>
</feature>
<evidence type="ECO:0000313" key="8">
    <source>
        <dbReference type="EMBL" id="RHY77819.1"/>
    </source>
</evidence>
<keyword evidence="3" id="KW-0547">Nucleotide-binding</keyword>
<dbReference type="PROSITE" id="PS50011">
    <property type="entry name" value="PROTEIN_KINASE_DOM"/>
    <property type="match status" value="1"/>
</dbReference>
<feature type="domain" description="AGC-kinase C-terminal" evidence="7">
    <location>
        <begin position="74"/>
        <end position="143"/>
    </location>
</feature>
<dbReference type="Proteomes" id="UP000266643">
    <property type="component" value="Unassembled WGS sequence"/>
</dbReference>
<dbReference type="SMART" id="SM00133">
    <property type="entry name" value="S_TK_X"/>
    <property type="match status" value="1"/>
</dbReference>
<dbReference type="GO" id="GO:0005952">
    <property type="term" value="C:cAMP-dependent protein kinase complex"/>
    <property type="evidence" value="ECO:0007669"/>
    <property type="project" value="TreeGrafter"/>
</dbReference>
<feature type="non-terminal residue" evidence="8">
    <location>
        <position position="1"/>
    </location>
</feature>
<evidence type="ECO:0000256" key="1">
    <source>
        <dbReference type="ARBA" id="ARBA00022527"/>
    </source>
</evidence>
<keyword evidence="1" id="KW-0723">Serine/threonine-protein kinase</keyword>
<evidence type="ECO:0000313" key="9">
    <source>
        <dbReference type="Proteomes" id="UP000266643"/>
    </source>
</evidence>
<name>A0A397ECY4_APHAT</name>
<dbReference type="InterPro" id="IPR000961">
    <property type="entry name" value="AGC-kinase_C"/>
</dbReference>
<comment type="caution">
    <text evidence="8">The sequence shown here is derived from an EMBL/GenBank/DDBJ whole genome shotgun (WGS) entry which is preliminary data.</text>
</comment>
<dbReference type="InterPro" id="IPR000719">
    <property type="entry name" value="Prot_kinase_dom"/>
</dbReference>
<evidence type="ECO:0000256" key="4">
    <source>
        <dbReference type="ARBA" id="ARBA00022777"/>
    </source>
</evidence>
<keyword evidence="4" id="KW-0418">Kinase</keyword>
<evidence type="ECO:0008006" key="10">
    <source>
        <dbReference type="Google" id="ProtNLM"/>
    </source>
</evidence>
<sequence>VLVYEMIRGQTPFYDKNRRAMFQNILTNEPPFPSTLFSPTATSFLQALLVKNPAQRLGCGPNGPHDIMQHPWFAGIDWQALLDRRVEAPFRPNIKHGHDIFKYVVADSPVVTSSVLSGSMPGRHTMHFDNFSYMGSDIMGSRRTSLFRESDFRMEGA</sequence>
<keyword evidence="5" id="KW-0067">ATP-binding</keyword>
<reference evidence="8 9" key="1">
    <citation type="submission" date="2018-08" db="EMBL/GenBank/DDBJ databases">
        <title>Aphanomyces genome sequencing and annotation.</title>
        <authorList>
            <person name="Minardi D."/>
            <person name="Oidtmann B."/>
            <person name="Van Der Giezen M."/>
            <person name="Studholme D.J."/>
        </authorList>
    </citation>
    <scope>NUCLEOTIDE SEQUENCE [LARGE SCALE GENOMIC DNA]</scope>
    <source>
        <strain evidence="8 9">D2</strain>
    </source>
</reference>
<dbReference type="SUPFAM" id="SSF56112">
    <property type="entry name" value="Protein kinase-like (PK-like)"/>
    <property type="match status" value="1"/>
</dbReference>
<dbReference type="GO" id="GO:0004691">
    <property type="term" value="F:cAMP-dependent protein kinase activity"/>
    <property type="evidence" value="ECO:0007669"/>
    <property type="project" value="TreeGrafter"/>
</dbReference>
<keyword evidence="2" id="KW-0808">Transferase</keyword>
<dbReference type="Gene3D" id="1.10.510.10">
    <property type="entry name" value="Transferase(Phosphotransferase) domain 1"/>
    <property type="match status" value="1"/>
</dbReference>
<dbReference type="VEuPathDB" id="FungiDB:H257_13750"/>
<dbReference type="InterPro" id="IPR011009">
    <property type="entry name" value="Kinase-like_dom_sf"/>
</dbReference>
<evidence type="ECO:0000256" key="3">
    <source>
        <dbReference type="ARBA" id="ARBA00022741"/>
    </source>
</evidence>
<protein>
    <recommendedName>
        <fullName evidence="10">AGC-kinase C-terminal domain-containing protein</fullName>
    </recommendedName>
</protein>
<proteinExistence type="predicted"/>
<evidence type="ECO:0000259" key="7">
    <source>
        <dbReference type="PROSITE" id="PS51285"/>
    </source>
</evidence>
<evidence type="ECO:0000259" key="6">
    <source>
        <dbReference type="PROSITE" id="PS50011"/>
    </source>
</evidence>